<evidence type="ECO:0000256" key="3">
    <source>
        <dbReference type="ARBA" id="ARBA00022771"/>
    </source>
</evidence>
<proteinExistence type="predicted"/>
<dbReference type="Pfam" id="PF00096">
    <property type="entry name" value="zf-C2H2"/>
    <property type="match status" value="4"/>
</dbReference>
<name>A0A9E7GLV7_9LILI</name>
<dbReference type="Proteomes" id="UP001055439">
    <property type="component" value="Chromosome 6"/>
</dbReference>
<dbReference type="Gene3D" id="3.30.160.60">
    <property type="entry name" value="Classic Zinc Finger"/>
    <property type="match status" value="5"/>
</dbReference>
<dbReference type="PANTHER" id="PTHR14003">
    <property type="entry name" value="TRANSCRIPTIONAL REPRESSOR PROTEIN YY"/>
    <property type="match status" value="1"/>
</dbReference>
<organism evidence="9 10">
    <name type="scientific">Musa troglodytarum</name>
    <name type="common">fe'i banana</name>
    <dbReference type="NCBI Taxonomy" id="320322"/>
    <lineage>
        <taxon>Eukaryota</taxon>
        <taxon>Viridiplantae</taxon>
        <taxon>Streptophyta</taxon>
        <taxon>Embryophyta</taxon>
        <taxon>Tracheophyta</taxon>
        <taxon>Spermatophyta</taxon>
        <taxon>Magnoliopsida</taxon>
        <taxon>Liliopsida</taxon>
        <taxon>Zingiberales</taxon>
        <taxon>Musaceae</taxon>
        <taxon>Musa</taxon>
    </lineage>
</organism>
<dbReference type="SMART" id="SM00355">
    <property type="entry name" value="ZnF_C2H2"/>
    <property type="match status" value="5"/>
</dbReference>
<evidence type="ECO:0000256" key="7">
    <source>
        <dbReference type="SAM" id="MobiDB-lite"/>
    </source>
</evidence>
<feature type="domain" description="C2H2-type" evidence="8">
    <location>
        <begin position="89"/>
        <end position="118"/>
    </location>
</feature>
<dbReference type="EMBL" id="CP097508">
    <property type="protein sequence ID" value="URE13548.1"/>
    <property type="molecule type" value="Genomic_DNA"/>
</dbReference>
<dbReference type="GO" id="GO:0008270">
    <property type="term" value="F:zinc ion binding"/>
    <property type="evidence" value="ECO:0007669"/>
    <property type="project" value="UniProtKB-KW"/>
</dbReference>
<feature type="compositionally biased region" description="Acidic residues" evidence="7">
    <location>
        <begin position="375"/>
        <end position="386"/>
    </location>
</feature>
<dbReference type="FunFam" id="3.30.160.60:FF:000125">
    <property type="entry name" value="Putative zinc finger protein 143"/>
    <property type="match status" value="1"/>
</dbReference>
<evidence type="ECO:0000256" key="4">
    <source>
        <dbReference type="ARBA" id="ARBA00022833"/>
    </source>
</evidence>
<feature type="region of interest" description="Disordered" evidence="7">
    <location>
        <begin position="347"/>
        <end position="386"/>
    </location>
</feature>
<evidence type="ECO:0000256" key="5">
    <source>
        <dbReference type="ARBA" id="ARBA00023159"/>
    </source>
</evidence>
<feature type="domain" description="C2H2-type" evidence="8">
    <location>
        <begin position="148"/>
        <end position="177"/>
    </location>
</feature>
<dbReference type="GO" id="GO:0000981">
    <property type="term" value="F:DNA-binding transcription factor activity, RNA polymerase II-specific"/>
    <property type="evidence" value="ECO:0007669"/>
    <property type="project" value="TreeGrafter"/>
</dbReference>
<evidence type="ECO:0000313" key="10">
    <source>
        <dbReference type="Proteomes" id="UP001055439"/>
    </source>
</evidence>
<feature type="domain" description="C2H2-type" evidence="8">
    <location>
        <begin position="241"/>
        <end position="271"/>
    </location>
</feature>
<evidence type="ECO:0000259" key="8">
    <source>
        <dbReference type="PROSITE" id="PS50157"/>
    </source>
</evidence>
<keyword evidence="10" id="KW-1185">Reference proteome</keyword>
<feature type="compositionally biased region" description="Basic and acidic residues" evidence="7">
    <location>
        <begin position="359"/>
        <end position="374"/>
    </location>
</feature>
<sequence>MEKRSIASARGRPTAVRWFKRWSLSLSDLAMLYRFRVDDAAVPQDVVATGGKCHLLKWVTEGMLKALEDKSKDSVAEEQKPEPRTETLYLCTYEGCGKTFIEFGALKKHTHIHGERQHVCQYEGCGKKFVDSSKLKRHYLIHTGERQFVCPHEGCGKAFSLDFNLKSHMKTHSPENYHVCPYLECGKKYTHESKLKSHLKAHYEKVTTVEMAKRKPASNKPHNTTKSAATAYVSVSAERPFACPYEGCGKAYIHEYKLNLHLRKEHPGHNPGENRKSALSVDQAIDEPSNQDVYTTKGGIDKNSKRCKPNLTMLMPPAKLAKLPKRTRPNLVLLDTNTVEKHMQTKEMYEEASQETEEDRGNIKTDGWSHHDMNDNDEDDEMEAVE</sequence>
<feature type="region of interest" description="Disordered" evidence="7">
    <location>
        <begin position="284"/>
        <end position="310"/>
    </location>
</feature>
<keyword evidence="5" id="KW-0010">Activator</keyword>
<accession>A0A9E7GLV7</accession>
<dbReference type="SUPFAM" id="SSF57667">
    <property type="entry name" value="beta-beta-alpha zinc fingers"/>
    <property type="match status" value="3"/>
</dbReference>
<evidence type="ECO:0000256" key="6">
    <source>
        <dbReference type="PROSITE-ProRule" id="PRU00042"/>
    </source>
</evidence>
<dbReference type="FunFam" id="3.30.160.60:FF:000221">
    <property type="entry name" value="Zinc finger protein 410"/>
    <property type="match status" value="1"/>
</dbReference>
<dbReference type="InterPro" id="IPR013087">
    <property type="entry name" value="Znf_C2H2_type"/>
</dbReference>
<feature type="domain" description="C2H2-type" evidence="8">
    <location>
        <begin position="118"/>
        <end position="147"/>
    </location>
</feature>
<dbReference type="GO" id="GO:0000978">
    <property type="term" value="F:RNA polymerase II cis-regulatory region sequence-specific DNA binding"/>
    <property type="evidence" value="ECO:0007669"/>
    <property type="project" value="TreeGrafter"/>
</dbReference>
<keyword evidence="2" id="KW-0677">Repeat</keyword>
<evidence type="ECO:0000256" key="1">
    <source>
        <dbReference type="ARBA" id="ARBA00022723"/>
    </source>
</evidence>
<dbReference type="InterPro" id="IPR036236">
    <property type="entry name" value="Znf_C2H2_sf"/>
</dbReference>
<gene>
    <name evidence="9" type="ORF">MUK42_22301</name>
</gene>
<keyword evidence="3 6" id="KW-0863">Zinc-finger</keyword>
<dbReference type="PANTHER" id="PTHR14003:SF1">
    <property type="entry name" value="ZINC FINGER TRANSCRIPTION FACTOR YY1"/>
    <property type="match status" value="1"/>
</dbReference>
<dbReference type="GO" id="GO:0000785">
    <property type="term" value="C:chromatin"/>
    <property type="evidence" value="ECO:0007669"/>
    <property type="project" value="TreeGrafter"/>
</dbReference>
<dbReference type="GO" id="GO:0005667">
    <property type="term" value="C:transcription regulator complex"/>
    <property type="evidence" value="ECO:0007669"/>
    <property type="project" value="TreeGrafter"/>
</dbReference>
<feature type="domain" description="C2H2-type" evidence="8">
    <location>
        <begin position="178"/>
        <end position="207"/>
    </location>
</feature>
<evidence type="ECO:0000256" key="2">
    <source>
        <dbReference type="ARBA" id="ARBA00022737"/>
    </source>
</evidence>
<keyword evidence="1" id="KW-0479">Metal-binding</keyword>
<keyword evidence="4" id="KW-0862">Zinc</keyword>
<reference evidence="9" key="1">
    <citation type="submission" date="2022-05" db="EMBL/GenBank/DDBJ databases">
        <title>The Musa troglodytarum L. genome provides insights into the mechanism of non-climacteric behaviour and enrichment of carotenoids.</title>
        <authorList>
            <person name="Wang J."/>
        </authorList>
    </citation>
    <scope>NUCLEOTIDE SEQUENCE</scope>
    <source>
        <tissue evidence="9">Leaf</tissue>
    </source>
</reference>
<dbReference type="GO" id="GO:0031519">
    <property type="term" value="C:PcG protein complex"/>
    <property type="evidence" value="ECO:0007669"/>
    <property type="project" value="TreeGrafter"/>
</dbReference>
<evidence type="ECO:0000313" key="9">
    <source>
        <dbReference type="EMBL" id="URE13548.1"/>
    </source>
</evidence>
<dbReference type="PROSITE" id="PS00028">
    <property type="entry name" value="ZINC_FINGER_C2H2_1"/>
    <property type="match status" value="5"/>
</dbReference>
<dbReference type="OrthoDB" id="3437960at2759"/>
<dbReference type="AlphaFoldDB" id="A0A9E7GLV7"/>
<protein>
    <submittedName>
        <fullName evidence="9">Zinc finger protein</fullName>
    </submittedName>
</protein>
<dbReference type="PROSITE" id="PS50157">
    <property type="entry name" value="ZINC_FINGER_C2H2_2"/>
    <property type="match status" value="5"/>
</dbReference>